<keyword evidence="3" id="KW-1185">Reference proteome</keyword>
<evidence type="ECO:0000259" key="1">
    <source>
        <dbReference type="SMART" id="SM00418"/>
    </source>
</evidence>
<feature type="domain" description="HTH arsR-type" evidence="1">
    <location>
        <begin position="1"/>
        <end position="82"/>
    </location>
</feature>
<dbReference type="InterPro" id="IPR011991">
    <property type="entry name" value="ArsR-like_HTH"/>
</dbReference>
<dbReference type="GO" id="GO:0003677">
    <property type="term" value="F:DNA binding"/>
    <property type="evidence" value="ECO:0007669"/>
    <property type="project" value="UniProtKB-KW"/>
</dbReference>
<keyword evidence="2" id="KW-0238">DNA-binding</keyword>
<comment type="caution">
    <text evidence="2">The sequence shown here is derived from an EMBL/GenBank/DDBJ whole genome shotgun (WGS) entry which is preliminary data.</text>
</comment>
<dbReference type="Gene3D" id="1.10.10.10">
    <property type="entry name" value="Winged helix-like DNA-binding domain superfamily/Winged helix DNA-binding domain"/>
    <property type="match status" value="1"/>
</dbReference>
<dbReference type="GO" id="GO:0003700">
    <property type="term" value="F:DNA-binding transcription factor activity"/>
    <property type="evidence" value="ECO:0007669"/>
    <property type="project" value="InterPro"/>
</dbReference>
<sequence length="188" mass="21413">MLKAFAHPMRVRLYYSLRNAGAASVSQLAASVSSPIAQVSYHLHQLHQYGFIEEVPQYARDRRERWWQLSGKRVGWDASTVLDAPDAAAVASMVKGSAIREQVRFIEEFASEEKDWDGDWLDAAFMTDGTVDLTSDELARMHAELKAVIDRYAMLGTRWRQTRQSPPPGVERVMYVMHGFPIRGTRKQ</sequence>
<organism evidence="2 3">
    <name type="scientific">Sphaerisporangium rubeum</name>
    <dbReference type="NCBI Taxonomy" id="321317"/>
    <lineage>
        <taxon>Bacteria</taxon>
        <taxon>Bacillati</taxon>
        <taxon>Actinomycetota</taxon>
        <taxon>Actinomycetes</taxon>
        <taxon>Streptosporangiales</taxon>
        <taxon>Streptosporangiaceae</taxon>
        <taxon>Sphaerisporangium</taxon>
    </lineage>
</organism>
<dbReference type="InterPro" id="IPR001845">
    <property type="entry name" value="HTH_ArsR_DNA-bd_dom"/>
</dbReference>
<evidence type="ECO:0000313" key="3">
    <source>
        <dbReference type="Proteomes" id="UP000555564"/>
    </source>
</evidence>
<dbReference type="CDD" id="cd00090">
    <property type="entry name" value="HTH_ARSR"/>
    <property type="match status" value="1"/>
</dbReference>
<dbReference type="SUPFAM" id="SSF46785">
    <property type="entry name" value="Winged helix' DNA-binding domain"/>
    <property type="match status" value="1"/>
</dbReference>
<dbReference type="InterPro" id="IPR036388">
    <property type="entry name" value="WH-like_DNA-bd_sf"/>
</dbReference>
<gene>
    <name evidence="2" type="ORF">BJ992_004315</name>
</gene>
<dbReference type="AlphaFoldDB" id="A0A7X0IGN5"/>
<evidence type="ECO:0000313" key="2">
    <source>
        <dbReference type="EMBL" id="MBB6474884.1"/>
    </source>
</evidence>
<accession>A0A7X0IGN5</accession>
<dbReference type="EMBL" id="JACHIU010000001">
    <property type="protein sequence ID" value="MBB6474884.1"/>
    <property type="molecule type" value="Genomic_DNA"/>
</dbReference>
<protein>
    <submittedName>
        <fullName evidence="2">DNA-binding transcriptional ArsR family regulator</fullName>
    </submittedName>
</protein>
<reference evidence="2 3" key="1">
    <citation type="submission" date="2020-08" db="EMBL/GenBank/DDBJ databases">
        <title>Sequencing the genomes of 1000 actinobacteria strains.</title>
        <authorList>
            <person name="Klenk H.-P."/>
        </authorList>
    </citation>
    <scope>NUCLEOTIDE SEQUENCE [LARGE SCALE GENOMIC DNA]</scope>
    <source>
        <strain evidence="2 3">DSM 44936</strain>
    </source>
</reference>
<dbReference type="InterPro" id="IPR036390">
    <property type="entry name" value="WH_DNA-bd_sf"/>
</dbReference>
<name>A0A7X0IGN5_9ACTN</name>
<dbReference type="Pfam" id="PF12840">
    <property type="entry name" value="HTH_20"/>
    <property type="match status" value="1"/>
</dbReference>
<dbReference type="RefSeq" id="WP_184983785.1">
    <property type="nucleotide sequence ID" value="NZ_BAAALO010000038.1"/>
</dbReference>
<dbReference type="Proteomes" id="UP000555564">
    <property type="component" value="Unassembled WGS sequence"/>
</dbReference>
<proteinExistence type="predicted"/>
<dbReference type="SMART" id="SM00418">
    <property type="entry name" value="HTH_ARSR"/>
    <property type="match status" value="1"/>
</dbReference>